<protein>
    <submittedName>
        <fullName evidence="2">Tail assembly chaperone</fullName>
    </submittedName>
</protein>
<evidence type="ECO:0000313" key="3">
    <source>
        <dbReference type="Proteomes" id="UP000229965"/>
    </source>
</evidence>
<keyword evidence="3" id="KW-1185">Reference proteome</keyword>
<evidence type="ECO:0000256" key="1">
    <source>
        <dbReference type="SAM" id="MobiDB-lite"/>
    </source>
</evidence>
<reference evidence="2 3" key="1">
    <citation type="submission" date="2017-08" db="EMBL/GenBank/DDBJ databases">
        <authorList>
            <person name="Miranda A."/>
            <person name="Molina J.M."/>
            <person name="Pressly P.D."/>
            <person name="Bhuiyan S."/>
            <person name="Nayek S."/>
            <person name="Layton S.R."/>
            <person name="Kim T."/>
            <person name="Hughes L.E."/>
            <person name="Garlena R.A."/>
            <person name="Russell D.A."/>
            <person name="Pope W.H."/>
            <person name="Jacobs-Sera D."/>
            <person name="Hendrix R.W."/>
            <person name="Hatfull G.F."/>
        </authorList>
    </citation>
    <scope>NUCLEOTIDE SEQUENCE [LARGE SCALE GENOMIC DNA]</scope>
</reference>
<dbReference type="Proteomes" id="UP000229965">
    <property type="component" value="Segment"/>
</dbReference>
<name>A0A291LHX4_9CAUD</name>
<evidence type="ECO:0000313" key="2">
    <source>
        <dbReference type="EMBL" id="ATI18957.1"/>
    </source>
</evidence>
<sequence length="243" mass="26474">MAVFSLDSIREAAEAKYGSTDIEVGDGFVTRLLNPLRLPKEKRAELMKIQDKLDGDDVDQELVLANAIRLVAENETAADKLLDAIGSDLAVLAQIFETYSKGTQVGGSLGLGELIDKYGDGLYPDLLFHYGVDLTEVIAGRGPSPALVLSLVQRLPDTSLTMALASGGREHFGWGIDRHLSADIFDAINQNTRATGQWGKGKAPKIPLWPRPKVKKNTEGAEGKKGRRVSVADLYKKFQGKRR</sequence>
<dbReference type="EMBL" id="MF766048">
    <property type="protein sequence ID" value="ATI18957.1"/>
    <property type="molecule type" value="Genomic_DNA"/>
</dbReference>
<proteinExistence type="predicted"/>
<feature type="region of interest" description="Disordered" evidence="1">
    <location>
        <begin position="195"/>
        <end position="228"/>
    </location>
</feature>
<gene>
    <name evidence="2" type="ORF">SEA_TEFUNT_17</name>
</gene>
<accession>A0A291LHX4</accession>
<organism evidence="2 3">
    <name type="scientific">Streptomyces phage Tefunt</name>
    <dbReference type="NCBI Taxonomy" id="2041209"/>
    <lineage>
        <taxon>Viruses</taxon>
        <taxon>Duplodnaviria</taxon>
        <taxon>Heunggongvirae</taxon>
        <taxon>Uroviricota</taxon>
        <taxon>Caudoviricetes</taxon>
        <taxon>Arquatrovirinae</taxon>
        <taxon>Omarvirus</taxon>
        <taxon>Omarvirus tefunt</taxon>
    </lineage>
</organism>
<dbReference type="InterPro" id="IPR020132">
    <property type="entry name" value="Gp24/Gp25"/>
</dbReference>
<dbReference type="Pfam" id="PF17388">
    <property type="entry name" value="GP24_25"/>
    <property type="match status" value="1"/>
</dbReference>